<dbReference type="SUPFAM" id="SSF52540">
    <property type="entry name" value="P-loop containing nucleoside triphosphate hydrolases"/>
    <property type="match status" value="2"/>
</dbReference>
<feature type="domain" description="SecA family profile" evidence="6">
    <location>
        <begin position="45"/>
        <end position="756"/>
    </location>
</feature>
<accession>A0A3M7R7S3</accession>
<keyword evidence="8" id="KW-1185">Reference proteome</keyword>
<evidence type="ECO:0000256" key="4">
    <source>
        <dbReference type="SAM" id="Coils"/>
    </source>
</evidence>
<organism evidence="7 8">
    <name type="scientific">Brachionus plicatilis</name>
    <name type="common">Marine rotifer</name>
    <name type="synonym">Brachionus muelleri</name>
    <dbReference type="NCBI Taxonomy" id="10195"/>
    <lineage>
        <taxon>Eukaryota</taxon>
        <taxon>Metazoa</taxon>
        <taxon>Spiralia</taxon>
        <taxon>Gnathifera</taxon>
        <taxon>Rotifera</taxon>
        <taxon>Eurotatoria</taxon>
        <taxon>Monogononta</taxon>
        <taxon>Pseudotrocha</taxon>
        <taxon>Ploima</taxon>
        <taxon>Brachionidae</taxon>
        <taxon>Brachionus</taxon>
    </lineage>
</organism>
<dbReference type="GO" id="GO:0006605">
    <property type="term" value="P:protein targeting"/>
    <property type="evidence" value="ECO:0007669"/>
    <property type="project" value="InterPro"/>
</dbReference>
<evidence type="ECO:0000313" key="8">
    <source>
        <dbReference type="Proteomes" id="UP000276133"/>
    </source>
</evidence>
<evidence type="ECO:0000256" key="3">
    <source>
        <dbReference type="ARBA" id="ARBA00023010"/>
    </source>
</evidence>
<dbReference type="PANTHER" id="PTHR30612:SF0">
    <property type="entry name" value="CHLOROPLAST PROTEIN-TRANSPORTING ATPASE"/>
    <property type="match status" value="1"/>
</dbReference>
<evidence type="ECO:0000256" key="1">
    <source>
        <dbReference type="ARBA" id="ARBA00022490"/>
    </source>
</evidence>
<comment type="caution">
    <text evidence="7">The sequence shown here is derived from an EMBL/GenBank/DDBJ whole genome shotgun (WGS) entry which is preliminary data.</text>
</comment>
<dbReference type="GO" id="GO:0006886">
    <property type="term" value="P:intracellular protein transport"/>
    <property type="evidence" value="ECO:0007669"/>
    <property type="project" value="InterPro"/>
</dbReference>
<reference evidence="7 8" key="1">
    <citation type="journal article" date="2018" name="Sci. Rep.">
        <title>Genomic signatures of local adaptation to the degree of environmental predictability in rotifers.</title>
        <authorList>
            <person name="Franch-Gras L."/>
            <person name="Hahn C."/>
            <person name="Garcia-Roger E.M."/>
            <person name="Carmona M.J."/>
            <person name="Serra M."/>
            <person name="Gomez A."/>
        </authorList>
    </citation>
    <scope>NUCLEOTIDE SEQUENCE [LARGE SCALE GENOMIC DNA]</scope>
    <source>
        <strain evidence="7">HYR1</strain>
    </source>
</reference>
<dbReference type="SMART" id="SM00957">
    <property type="entry name" value="SecA_DEAD"/>
    <property type="match status" value="1"/>
</dbReference>
<evidence type="ECO:0000256" key="2">
    <source>
        <dbReference type="ARBA" id="ARBA00022927"/>
    </source>
</evidence>
<evidence type="ECO:0000313" key="7">
    <source>
        <dbReference type="EMBL" id="RNA19451.1"/>
    </source>
</evidence>
<dbReference type="InterPro" id="IPR014018">
    <property type="entry name" value="SecA_motor_DEAD"/>
</dbReference>
<feature type="coiled-coil region" evidence="4">
    <location>
        <begin position="1322"/>
        <end position="1349"/>
    </location>
</feature>
<keyword evidence="2" id="KW-0813">Transport</keyword>
<keyword evidence="4" id="KW-0175">Coiled coil</keyword>
<dbReference type="InterPro" id="IPR000185">
    <property type="entry name" value="SecA"/>
</dbReference>
<dbReference type="Pfam" id="PF07517">
    <property type="entry name" value="SecA_DEAD"/>
    <property type="match status" value="1"/>
</dbReference>
<dbReference type="GO" id="GO:0005524">
    <property type="term" value="F:ATP binding"/>
    <property type="evidence" value="ECO:0007669"/>
    <property type="project" value="InterPro"/>
</dbReference>
<dbReference type="GO" id="GO:0016020">
    <property type="term" value="C:membrane"/>
    <property type="evidence" value="ECO:0007669"/>
    <property type="project" value="InterPro"/>
</dbReference>
<keyword evidence="1" id="KW-0963">Cytoplasm</keyword>
<evidence type="ECO:0000259" key="5">
    <source>
        <dbReference type="PROSITE" id="PS51194"/>
    </source>
</evidence>
<dbReference type="EMBL" id="REGN01004041">
    <property type="protein sequence ID" value="RNA19451.1"/>
    <property type="molecule type" value="Genomic_DNA"/>
</dbReference>
<keyword evidence="3" id="KW-0811">Translocation</keyword>
<dbReference type="PROSITE" id="PS51194">
    <property type="entry name" value="HELICASE_CTER"/>
    <property type="match status" value="1"/>
</dbReference>
<dbReference type="InterPro" id="IPR027417">
    <property type="entry name" value="P-loop_NTPase"/>
</dbReference>
<proteinExistence type="predicted"/>
<dbReference type="Proteomes" id="UP000276133">
    <property type="component" value="Unassembled WGS sequence"/>
</dbReference>
<dbReference type="PANTHER" id="PTHR30612">
    <property type="entry name" value="SECA INNER MEMBRANE COMPONENT OF SEC PROTEIN SECRETION SYSTEM"/>
    <property type="match status" value="1"/>
</dbReference>
<dbReference type="OrthoDB" id="7553586at2759"/>
<sequence length="1795" mass="207494">MKETEPKDWIRKISEYDQNEKKKEMCVQELIDLMRQKEAPNEANYNIRDLICANREINNQCLLEQALNQIKIKQELKSTITDTDIVRSFVEYDELDVKHWTNAYKLLSKVNVDSILSNEIIELCCVLSRASKLTFGYELRSTQLIALILFIDAMLKRRGRLANISTGEGKSVITIVTTIAHLLIRGGTVDILTSSELLAERDAIESAHFFNLFNLNVSNNCDLEASQNESVRQNRYQNNQVIYGVIGNFQRDLLLTKYYGKPIRKELATCLIVDEVDSMCIDNMCNTLYISHQIADLKYLKDVYVYIWQAVNMFDTAEYTVKNVEKIKSFIELKIKESQIVYPASLQEMIERKIKIWIENAYLAKISIQEGDQYSIISKGRQTGQAVINDLQTGIEQLNTQWSDGLQQFIQLKHFNKLNEESLKSIFMSDYIFFKQYNDNIFGMTGTLGASQERDLLSNAYGLDFFHLPRFKRELNVRHDDFLLATRSAWLAQIKQSVNSYLANNRIIDQNEIDESKKMLQSKLDNNELLTRNIESLKVKLDEAKMEIIDESELSMREKKEKCQLIETQLLNSVKSKEENELCIENIRDVLGEDKSRNCGARAVLIIFKNKKDVNDVVRNLLVNHKHLYDFYGKLDGLRKVEGLSKRVSTDIRQLRPGDIVVATNVAGRGTDFRLSNLLLKNGGLHVILSYVPDNERVELQAFGRSGRKGQPGSGNIIVYDKHLFSNHELTVDLLKQERDAHEEERLMEIRIKMIPRVVLEKKLFEKFETLQEKVNQYIKTKENDSKFNELQIKSLHNKWAFWLEKMTCLINNVYRSNEKEEQIFNFFDNFADQIVKDCYRDQNGIQCLVDEPSELIKLAKYNILNENYDQAIKNCDAIIDNNCIEMCSFAYLYKAIALFRPVKNIGIDIFDQYAQNFKGGNKIIPDTVKQDGMRLLKVSIQLFEKEIQRIQMRSQVLCNIGKENIKSGVGSKGDHFSKSNANEITVLQMHINAAQCALKTSIDCDKLSNCLNSTKLFNRLGDIDEKKANDIKKSLFEAIVNDCQSNKLIKKERFSKKCTLKCHINFKNREKIVREIIGEELIKKALKTCECFVLSEIDSCLEQKLKLNRIDFSKEIYIYDPIDSSGFRHVKLSSQFFYLKEKLLKQIENANEKTTEERENIIINLSKECISVNKIFDIISEKFCLQSVKCVYLHKESDKCLNYETIWLNDVFGEWANLIKTILSSIFENSDHCVEYSNLIELIGEKVKLKNQLIDVDVDRIVNYLLENKFLTCEERFKFADEKQSSINEYKSSLHFRHDINSTNVRPSVECVDFSDFTRLQENKEEIIEFFESNLKNEQKKITREEFEEAIFYQNSDEYSYGFLKVLLTLKKIIKSLNEYLDIDLTASNLYENEIIVVNNIVIELADLKYFTKQNLSLAPLDSLIEYFQNEKVIKDKCFKFKYQLSPENMTNELKNKIKSYAQNHVTKLIDEYIDNGQYLTETDLKDLKSTIMDKFVKEKLLGYDEKGILKNIKKETRTSDIEQMVSLIESSLMDTIGVLRLNEKCYITCNLLNNILKETNLPREANEFIQDDKDLVISFNKYNSPWSWRAAFIMALGCVQICAGCLLTAYPILGPFSYHIGSGLISEGCGDIMFALNNAGNISKSIYLKHKSLSMLITCVCVGIGGYLSRASSVSMVSGKTIQEQAVRMGVQFATKEGSFMISRAIAKKAILEIGKCVIDYFKGVATNILSSLTSDFLKQMLRQFSERIISLIRKDQSYNNSIKNLQTNIEKLCHIVKKKPTDKVVDKFWMKN</sequence>
<dbReference type="Gene3D" id="3.90.1440.10">
    <property type="entry name" value="SecA, preprotein cross-linking domain"/>
    <property type="match status" value="1"/>
</dbReference>
<dbReference type="STRING" id="10195.A0A3M7R7S3"/>
<gene>
    <name evidence="7" type="ORF">BpHYR1_037285</name>
</gene>
<dbReference type="InterPro" id="IPR011115">
    <property type="entry name" value="SecA_DEAD"/>
</dbReference>
<name>A0A3M7R7S3_BRAPC</name>
<protein>
    <submittedName>
        <fullName evidence="7">Pre translocase subunit</fullName>
    </submittedName>
</protein>
<dbReference type="InterPro" id="IPR001650">
    <property type="entry name" value="Helicase_C-like"/>
</dbReference>
<dbReference type="PROSITE" id="PS51196">
    <property type="entry name" value="SECA_MOTOR_DEAD"/>
    <property type="match status" value="1"/>
</dbReference>
<feature type="domain" description="Helicase C-terminal" evidence="5">
    <location>
        <begin position="586"/>
        <end position="776"/>
    </location>
</feature>
<feature type="coiled-coil region" evidence="4">
    <location>
        <begin position="520"/>
        <end position="569"/>
    </location>
</feature>
<evidence type="ECO:0000259" key="6">
    <source>
        <dbReference type="PROSITE" id="PS51196"/>
    </source>
</evidence>
<keyword evidence="2" id="KW-0653">Protein transport</keyword>
<dbReference type="GO" id="GO:0017038">
    <property type="term" value="P:protein import"/>
    <property type="evidence" value="ECO:0007669"/>
    <property type="project" value="InterPro"/>
</dbReference>
<dbReference type="Gene3D" id="3.40.50.300">
    <property type="entry name" value="P-loop containing nucleotide triphosphate hydrolases"/>
    <property type="match status" value="2"/>
</dbReference>